<protein>
    <submittedName>
        <fullName evidence="2">SET domain-containing protein</fullName>
    </submittedName>
</protein>
<dbReference type="Gene3D" id="2.170.270.10">
    <property type="entry name" value="SET domain"/>
    <property type="match status" value="1"/>
</dbReference>
<dbReference type="RefSeq" id="WP_341271985.1">
    <property type="nucleotide sequence ID" value="NZ_FAOZ01000030.1"/>
</dbReference>
<dbReference type="PANTHER" id="PTHR12350:SF19">
    <property type="entry name" value="SET DOMAIN-CONTAINING PROTEIN"/>
    <property type="match status" value="1"/>
</dbReference>
<evidence type="ECO:0000313" key="2">
    <source>
        <dbReference type="EMBL" id="CUU59687.1"/>
    </source>
</evidence>
<dbReference type="Pfam" id="PF00856">
    <property type="entry name" value="SET"/>
    <property type="match status" value="1"/>
</dbReference>
<organism evidence="2 3">
    <name type="scientific">Parafrankia irregularis</name>
    <dbReference type="NCBI Taxonomy" id="795642"/>
    <lineage>
        <taxon>Bacteria</taxon>
        <taxon>Bacillati</taxon>
        <taxon>Actinomycetota</taxon>
        <taxon>Actinomycetes</taxon>
        <taxon>Frankiales</taxon>
        <taxon>Frankiaceae</taxon>
        <taxon>Parafrankia</taxon>
    </lineage>
</organism>
<dbReference type="PANTHER" id="PTHR12350">
    <property type="entry name" value="HISTONE-LYSINE N-METHYLTRANSFERASE-RELATED"/>
    <property type="match status" value="1"/>
</dbReference>
<dbReference type="CDD" id="cd08161">
    <property type="entry name" value="SET"/>
    <property type="match status" value="1"/>
</dbReference>
<evidence type="ECO:0000259" key="1">
    <source>
        <dbReference type="PROSITE" id="PS50280"/>
    </source>
</evidence>
<dbReference type="PROSITE" id="PS50280">
    <property type="entry name" value="SET"/>
    <property type="match status" value="1"/>
</dbReference>
<keyword evidence="3" id="KW-1185">Reference proteome</keyword>
<reference evidence="3" key="1">
    <citation type="submission" date="2015-11" db="EMBL/GenBank/DDBJ databases">
        <authorList>
            <person name="Varghese N."/>
        </authorList>
    </citation>
    <scope>NUCLEOTIDE SEQUENCE [LARGE SCALE GENOMIC DNA]</scope>
    <source>
        <strain evidence="3">DSM 45899</strain>
    </source>
</reference>
<name>A0A0S4QVT6_9ACTN</name>
<dbReference type="EMBL" id="FAOZ01000030">
    <property type="protein sequence ID" value="CUU59687.1"/>
    <property type="molecule type" value="Genomic_DNA"/>
</dbReference>
<dbReference type="Proteomes" id="UP000198802">
    <property type="component" value="Unassembled WGS sequence"/>
</dbReference>
<dbReference type="InterPro" id="IPR046341">
    <property type="entry name" value="SET_dom_sf"/>
</dbReference>
<dbReference type="AlphaFoldDB" id="A0A0S4QVT6"/>
<feature type="domain" description="SET" evidence="1">
    <location>
        <begin position="4"/>
        <end position="110"/>
    </location>
</feature>
<gene>
    <name evidence="2" type="ORF">Ga0074812_13067</name>
</gene>
<dbReference type="SUPFAM" id="SSF82199">
    <property type="entry name" value="SET domain"/>
    <property type="match status" value="1"/>
</dbReference>
<accession>A0A0S4QVT6</accession>
<proteinExistence type="predicted"/>
<evidence type="ECO:0000313" key="3">
    <source>
        <dbReference type="Proteomes" id="UP000198802"/>
    </source>
</evidence>
<dbReference type="InterPro" id="IPR001214">
    <property type="entry name" value="SET_dom"/>
</dbReference>
<dbReference type="InterPro" id="IPR053201">
    <property type="entry name" value="Flavunoidine_N-MTase"/>
</dbReference>
<sequence length="184" mass="19657">MLHPDIVPGISRHGSGLFAARDIPVGAVVWGPCPSCTRLRRAALRTLPEPSAAWLDEHGYWCRDGSLILPCGHAHLMNHSCAANVLDAGLAVGIAVRAISRGSEVTCDYRTFRYDPPWSFVCACGKPQCAGSVRSASLGMPAGLEETWARRVAAALRKAPAAPQPLGMGVLSHGDITEPVRRQR</sequence>